<evidence type="ECO:0000256" key="1">
    <source>
        <dbReference type="SAM" id="Phobius"/>
    </source>
</evidence>
<dbReference type="GO" id="GO:0005789">
    <property type="term" value="C:endoplasmic reticulum membrane"/>
    <property type="evidence" value="ECO:0007669"/>
    <property type="project" value="TreeGrafter"/>
</dbReference>
<feature type="transmembrane region" description="Helical" evidence="1">
    <location>
        <begin position="114"/>
        <end position="136"/>
    </location>
</feature>
<feature type="transmembrane region" description="Helical" evidence="1">
    <location>
        <begin position="148"/>
        <end position="169"/>
    </location>
</feature>
<reference evidence="2" key="2">
    <citation type="submission" date="2020-05" db="EMBL/GenBank/DDBJ databases">
        <authorList>
            <person name="Kim H.-S."/>
            <person name="Proctor R.H."/>
            <person name="Brown D.W."/>
        </authorList>
    </citation>
    <scope>NUCLEOTIDE SEQUENCE</scope>
    <source>
        <strain evidence="2">NRRL 45417</strain>
    </source>
</reference>
<proteinExistence type="predicted"/>
<protein>
    <recommendedName>
        <fullName evidence="4">Chitin synthase export chaperone</fullName>
    </recommendedName>
</protein>
<organism evidence="2 3">
    <name type="scientific">Fusarium gaditjirri</name>
    <dbReference type="NCBI Taxonomy" id="282569"/>
    <lineage>
        <taxon>Eukaryota</taxon>
        <taxon>Fungi</taxon>
        <taxon>Dikarya</taxon>
        <taxon>Ascomycota</taxon>
        <taxon>Pezizomycotina</taxon>
        <taxon>Sordariomycetes</taxon>
        <taxon>Hypocreomycetidae</taxon>
        <taxon>Hypocreales</taxon>
        <taxon>Nectriaceae</taxon>
        <taxon>Fusarium</taxon>
        <taxon>Fusarium nisikadoi species complex</taxon>
    </lineage>
</organism>
<dbReference type="OrthoDB" id="5582162at2759"/>
<dbReference type="Pfam" id="PF12271">
    <property type="entry name" value="Chs7"/>
    <property type="match status" value="1"/>
</dbReference>
<dbReference type="Proteomes" id="UP000604273">
    <property type="component" value="Unassembled WGS sequence"/>
</dbReference>
<reference evidence="2" key="1">
    <citation type="journal article" date="2020" name="BMC Genomics">
        <title>Correction to: Identification and distribution of gene clusters required for synthesis of sphingolipid metabolism inhibitors in diverse species of the filamentous fungus Fusarium.</title>
        <authorList>
            <person name="Kim H.S."/>
            <person name="Lohmar J.M."/>
            <person name="Busman M."/>
            <person name="Brown D.W."/>
            <person name="Naumann T.A."/>
            <person name="Divon H.H."/>
            <person name="Lysoe E."/>
            <person name="Uhlig S."/>
            <person name="Proctor R.H."/>
        </authorList>
    </citation>
    <scope>NUCLEOTIDE SEQUENCE</scope>
    <source>
        <strain evidence="2">NRRL 45417</strain>
    </source>
</reference>
<feature type="transmembrane region" description="Helical" evidence="1">
    <location>
        <begin position="87"/>
        <end position="108"/>
    </location>
</feature>
<dbReference type="InterPro" id="IPR022057">
    <property type="entry name" value="Chs7"/>
</dbReference>
<dbReference type="PANTHER" id="PTHR35329">
    <property type="entry name" value="CHITIN SYNTHASE EXPORT CHAPERONE"/>
    <property type="match status" value="1"/>
</dbReference>
<feature type="transmembrane region" description="Helical" evidence="1">
    <location>
        <begin position="261"/>
        <end position="279"/>
    </location>
</feature>
<dbReference type="GO" id="GO:0051082">
    <property type="term" value="F:unfolded protein binding"/>
    <property type="evidence" value="ECO:0007669"/>
    <property type="project" value="TreeGrafter"/>
</dbReference>
<feature type="transmembrane region" description="Helical" evidence="1">
    <location>
        <begin position="227"/>
        <end position="246"/>
    </location>
</feature>
<keyword evidence="3" id="KW-1185">Reference proteome</keyword>
<feature type="transmembrane region" description="Helical" evidence="1">
    <location>
        <begin position="191"/>
        <end position="215"/>
    </location>
</feature>
<dbReference type="PANTHER" id="PTHR35329:SF1">
    <property type="entry name" value="CHITIN SYNTHASE EXPORT CHAPERONE"/>
    <property type="match status" value="1"/>
</dbReference>
<sequence length="296" mass="32396">MGSTEFGNFHDFCRDSTLPVCNLLSENHDQNGNWGGCELTGISLSGGRHLGNLGSILLAGAAIVTAVFLLLRSEKKRAAVGRREMQMFLIGYIIISICEIFSVGEFPLNSSVRIAFSAIHIGMIIATCWILMLNAVVGYQIIDDGTPLSMALIAISALLLLIGTGYIALDTGFSWTGYWDGSYEAPRNRNIALYVLYQLVPLILLVAFLVLEAILVIRILGETRPMVYLAAAAILFAIGQVFNYAISKYICDGTSGKIDGALFQTLFTLLSVIMVWVFWSSITEDDWPMPVTNTYP</sequence>
<dbReference type="AlphaFoldDB" id="A0A8H4SZB9"/>
<dbReference type="GO" id="GO:0006457">
    <property type="term" value="P:protein folding"/>
    <property type="evidence" value="ECO:0007669"/>
    <property type="project" value="TreeGrafter"/>
</dbReference>
<keyword evidence="1" id="KW-0812">Transmembrane</keyword>
<evidence type="ECO:0000313" key="2">
    <source>
        <dbReference type="EMBL" id="KAF4948323.1"/>
    </source>
</evidence>
<evidence type="ECO:0000313" key="3">
    <source>
        <dbReference type="Proteomes" id="UP000604273"/>
    </source>
</evidence>
<gene>
    <name evidence="2" type="ORF">FGADI_9795</name>
</gene>
<evidence type="ECO:0008006" key="4">
    <source>
        <dbReference type="Google" id="ProtNLM"/>
    </source>
</evidence>
<comment type="caution">
    <text evidence="2">The sequence shown here is derived from an EMBL/GenBank/DDBJ whole genome shotgun (WGS) entry which is preliminary data.</text>
</comment>
<accession>A0A8H4SZB9</accession>
<feature type="transmembrane region" description="Helical" evidence="1">
    <location>
        <begin position="53"/>
        <end position="71"/>
    </location>
</feature>
<keyword evidence="1" id="KW-1133">Transmembrane helix</keyword>
<dbReference type="EMBL" id="JABFAI010000264">
    <property type="protein sequence ID" value="KAF4948323.1"/>
    <property type="molecule type" value="Genomic_DNA"/>
</dbReference>
<name>A0A8H4SZB9_9HYPO</name>
<keyword evidence="1" id="KW-0472">Membrane</keyword>